<accession>A0A086Y0I3</accession>
<dbReference type="Proteomes" id="UP000028826">
    <property type="component" value="Unassembled WGS sequence"/>
</dbReference>
<reference evidence="1 2" key="1">
    <citation type="submission" date="2014-03" db="EMBL/GenBank/DDBJ databases">
        <title>Genome of Haematobacter massiliensis CCUG 47968.</title>
        <authorList>
            <person name="Wang D."/>
            <person name="Wang G."/>
        </authorList>
    </citation>
    <scope>NUCLEOTIDE SEQUENCE [LARGE SCALE GENOMIC DNA]</scope>
    <source>
        <strain evidence="1 2">CCUG 47968</strain>
    </source>
</reference>
<keyword evidence="2" id="KW-1185">Reference proteome</keyword>
<proteinExistence type="predicted"/>
<comment type="caution">
    <text evidence="1">The sequence shown here is derived from an EMBL/GenBank/DDBJ whole genome shotgun (WGS) entry which is preliminary data.</text>
</comment>
<evidence type="ECO:0000313" key="2">
    <source>
        <dbReference type="Proteomes" id="UP000028826"/>
    </source>
</evidence>
<dbReference type="eggNOG" id="ENOG5032U1H">
    <property type="taxonomic scope" value="Bacteria"/>
</dbReference>
<name>A0A086Y0I3_9RHOB</name>
<dbReference type="EMBL" id="JGYG01000010">
    <property type="protein sequence ID" value="KFI27783.1"/>
    <property type="molecule type" value="Genomic_DNA"/>
</dbReference>
<gene>
    <name evidence="1" type="ORF">CN97_00710</name>
</gene>
<dbReference type="STRING" id="195105.CN97_00710"/>
<sequence length="194" mass="21121">MELSRQVDEALMSAIEGETFHPVMLLWLDWPSGEVRMHSGKGTIVWHGEEWLGVGDASSVVSGEEGLGMAASTATLRLASSSDEIMARISDPIRNREGKLYWGAVTQPQGNVLVGEPINFHEGYMDSSAVPIEADDTGITHYIEITLASGPGARSVSSIYHTAEDQSRKYPGDTAGRHVINALARTETQRWPEN</sequence>
<dbReference type="AlphaFoldDB" id="A0A086Y0I3"/>
<protein>
    <submittedName>
        <fullName evidence="1">Uncharacterized protein</fullName>
    </submittedName>
</protein>
<evidence type="ECO:0000313" key="1">
    <source>
        <dbReference type="EMBL" id="KFI27783.1"/>
    </source>
</evidence>
<organism evidence="1 2">
    <name type="scientific">Haematobacter massiliensis</name>
    <dbReference type="NCBI Taxonomy" id="195105"/>
    <lineage>
        <taxon>Bacteria</taxon>
        <taxon>Pseudomonadati</taxon>
        <taxon>Pseudomonadota</taxon>
        <taxon>Alphaproteobacteria</taxon>
        <taxon>Rhodobacterales</taxon>
        <taxon>Paracoccaceae</taxon>
        <taxon>Haematobacter</taxon>
    </lineage>
</organism>